<dbReference type="AlphaFoldDB" id="G4YQ50"/>
<keyword evidence="2" id="KW-1185">Reference proteome</keyword>
<accession>G4YQ50</accession>
<evidence type="ECO:0000313" key="2">
    <source>
        <dbReference type="Proteomes" id="UP000002640"/>
    </source>
</evidence>
<protein>
    <recommendedName>
        <fullName evidence="3">HTH CENPB-type domain-containing protein</fullName>
    </recommendedName>
</protein>
<reference evidence="1 2" key="1">
    <citation type="journal article" date="2006" name="Science">
        <title>Phytophthora genome sequences uncover evolutionary origins and mechanisms of pathogenesis.</title>
        <authorList>
            <person name="Tyler B.M."/>
            <person name="Tripathy S."/>
            <person name="Zhang X."/>
            <person name="Dehal P."/>
            <person name="Jiang R.H."/>
            <person name="Aerts A."/>
            <person name="Arredondo F.D."/>
            <person name="Baxter L."/>
            <person name="Bensasson D."/>
            <person name="Beynon J.L."/>
            <person name="Chapman J."/>
            <person name="Damasceno C.M."/>
            <person name="Dorrance A.E."/>
            <person name="Dou D."/>
            <person name="Dickerman A.W."/>
            <person name="Dubchak I.L."/>
            <person name="Garbelotto M."/>
            <person name="Gijzen M."/>
            <person name="Gordon S.G."/>
            <person name="Govers F."/>
            <person name="Grunwald N.J."/>
            <person name="Huang W."/>
            <person name="Ivors K.L."/>
            <person name="Jones R.W."/>
            <person name="Kamoun S."/>
            <person name="Krampis K."/>
            <person name="Lamour K.H."/>
            <person name="Lee M.K."/>
            <person name="McDonald W.H."/>
            <person name="Medina M."/>
            <person name="Meijer H.J."/>
            <person name="Nordberg E.K."/>
            <person name="Maclean D.J."/>
            <person name="Ospina-Giraldo M.D."/>
            <person name="Morris P.F."/>
            <person name="Phuntumart V."/>
            <person name="Putnam N.H."/>
            <person name="Rash S."/>
            <person name="Rose J.K."/>
            <person name="Sakihama Y."/>
            <person name="Salamov A.A."/>
            <person name="Savidor A."/>
            <person name="Scheuring C.F."/>
            <person name="Smith B.M."/>
            <person name="Sobral B.W."/>
            <person name="Terry A."/>
            <person name="Torto-Alalibo T.A."/>
            <person name="Win J."/>
            <person name="Xu Z."/>
            <person name="Zhang H."/>
            <person name="Grigoriev I.V."/>
            <person name="Rokhsar D.S."/>
            <person name="Boore J.L."/>
        </authorList>
    </citation>
    <scope>NUCLEOTIDE SEQUENCE [LARGE SCALE GENOMIC DNA]</scope>
    <source>
        <strain evidence="1 2">P6497</strain>
    </source>
</reference>
<gene>
    <name evidence="1" type="ORF">PHYSODRAFT_383502</name>
</gene>
<feature type="non-terminal residue" evidence="1">
    <location>
        <position position="120"/>
    </location>
</feature>
<organism evidence="1 2">
    <name type="scientific">Phytophthora sojae (strain P6497)</name>
    <name type="common">Soybean stem and root rot agent</name>
    <name type="synonym">Phytophthora megasperma f. sp. glycines</name>
    <dbReference type="NCBI Taxonomy" id="1094619"/>
    <lineage>
        <taxon>Eukaryota</taxon>
        <taxon>Sar</taxon>
        <taxon>Stramenopiles</taxon>
        <taxon>Oomycota</taxon>
        <taxon>Peronosporomycetes</taxon>
        <taxon>Peronosporales</taxon>
        <taxon>Peronosporaceae</taxon>
        <taxon>Phytophthora</taxon>
    </lineage>
</organism>
<evidence type="ECO:0008006" key="3">
    <source>
        <dbReference type="Google" id="ProtNLM"/>
    </source>
</evidence>
<dbReference type="RefSeq" id="XP_009516829.1">
    <property type="nucleotide sequence ID" value="XM_009518534.1"/>
</dbReference>
<evidence type="ECO:0000313" key="1">
    <source>
        <dbReference type="EMBL" id="EGZ29554.1"/>
    </source>
</evidence>
<dbReference type="InParanoid" id="G4YQ50"/>
<dbReference type="KEGG" id="psoj:PHYSODRAFT_383502"/>
<dbReference type="Proteomes" id="UP000002640">
    <property type="component" value="Unassembled WGS sequence"/>
</dbReference>
<proteinExistence type="predicted"/>
<dbReference type="EMBL" id="JH159151">
    <property type="protein sequence ID" value="EGZ29554.1"/>
    <property type="molecule type" value="Genomic_DNA"/>
</dbReference>
<dbReference type="GeneID" id="20650830"/>
<sequence length="120" mass="13628">MQRRLVPVQPWEVLEAANELHHMIHGNLRSVKDPTTSCYNRFVDRHPELSLRASEPLSRARNEVNGAAMGALFYELTKLVIEHDIDSSRVWNMDETSFVSKHQSSSVLAVRGSSNVWSKA</sequence>
<name>G4YQ50_PHYSP</name>